<sequence length="261" mass="27495">MLTADPPRTPRPRRNLRRLAAVGAVAVLGGAGLVAVELANRPAPRSERATFTVAALDVEPGSAAPQGRPAPPPAELTAWADRFAAITDIPARTLVAYVNAEQATNRAVPGCNITWTTLAGIGRVESHHGHYAGSRVNPDGGLTKPIIGIPLDGSPGVKAIPDTDGGRLDGDTRWDRAVGPMQFLPTTWARWSQRATADGVPADPQNIDDATLTAARYLCASGGDLATGEGWWKAVLTYNRSTRYGRDVYSGADAYSRVNGP</sequence>
<comment type="caution">
    <text evidence="1">The sequence shown here is derived from an EMBL/GenBank/DDBJ whole genome shotgun (WGS) entry which is preliminary data.</text>
</comment>
<dbReference type="InterPro" id="IPR043426">
    <property type="entry name" value="MltB-like"/>
</dbReference>
<gene>
    <name evidence="1" type="ORF">ACFPM7_08860</name>
</gene>
<proteinExistence type="predicted"/>
<name>A0ABW0EKA8_9PSEU</name>
<dbReference type="SUPFAM" id="SSF53955">
    <property type="entry name" value="Lysozyme-like"/>
    <property type="match status" value="1"/>
</dbReference>
<organism evidence="1 2">
    <name type="scientific">Actinokineospora guangxiensis</name>
    <dbReference type="NCBI Taxonomy" id="1490288"/>
    <lineage>
        <taxon>Bacteria</taxon>
        <taxon>Bacillati</taxon>
        <taxon>Actinomycetota</taxon>
        <taxon>Actinomycetes</taxon>
        <taxon>Pseudonocardiales</taxon>
        <taxon>Pseudonocardiaceae</taxon>
        <taxon>Actinokineospora</taxon>
    </lineage>
</organism>
<dbReference type="Proteomes" id="UP001596157">
    <property type="component" value="Unassembled WGS sequence"/>
</dbReference>
<dbReference type="Gene3D" id="1.10.530.10">
    <property type="match status" value="1"/>
</dbReference>
<accession>A0ABW0EKA8</accession>
<evidence type="ECO:0000313" key="2">
    <source>
        <dbReference type="Proteomes" id="UP001596157"/>
    </source>
</evidence>
<protein>
    <submittedName>
        <fullName evidence="1">Lytic transglycosylase domain-containing protein</fullName>
    </submittedName>
</protein>
<dbReference type="RefSeq" id="WP_378246331.1">
    <property type="nucleotide sequence ID" value="NZ_JBHSKF010000003.1"/>
</dbReference>
<reference evidence="2" key="1">
    <citation type="journal article" date="2019" name="Int. J. Syst. Evol. Microbiol.">
        <title>The Global Catalogue of Microorganisms (GCM) 10K type strain sequencing project: providing services to taxonomists for standard genome sequencing and annotation.</title>
        <authorList>
            <consortium name="The Broad Institute Genomics Platform"/>
            <consortium name="The Broad Institute Genome Sequencing Center for Infectious Disease"/>
            <person name="Wu L."/>
            <person name="Ma J."/>
        </authorList>
    </citation>
    <scope>NUCLEOTIDE SEQUENCE [LARGE SCALE GENOMIC DNA]</scope>
    <source>
        <strain evidence="2">CCUG 59778</strain>
    </source>
</reference>
<dbReference type="PANTHER" id="PTHR30163">
    <property type="entry name" value="MEMBRANE-BOUND LYTIC MUREIN TRANSGLYCOSYLASE B"/>
    <property type="match status" value="1"/>
</dbReference>
<dbReference type="EMBL" id="JBHSKF010000003">
    <property type="protein sequence ID" value="MFC5287156.1"/>
    <property type="molecule type" value="Genomic_DNA"/>
</dbReference>
<dbReference type="CDD" id="cd13399">
    <property type="entry name" value="Slt35-like"/>
    <property type="match status" value="1"/>
</dbReference>
<dbReference type="PANTHER" id="PTHR30163:SF8">
    <property type="entry name" value="LYTIC MUREIN TRANSGLYCOSYLASE"/>
    <property type="match status" value="1"/>
</dbReference>
<keyword evidence="2" id="KW-1185">Reference proteome</keyword>
<dbReference type="InterPro" id="IPR023346">
    <property type="entry name" value="Lysozyme-like_dom_sf"/>
</dbReference>
<evidence type="ECO:0000313" key="1">
    <source>
        <dbReference type="EMBL" id="MFC5287156.1"/>
    </source>
</evidence>